<feature type="region of interest" description="Disordered" evidence="1">
    <location>
        <begin position="93"/>
        <end position="152"/>
    </location>
</feature>
<feature type="region of interest" description="Disordered" evidence="1">
    <location>
        <begin position="231"/>
        <end position="251"/>
    </location>
</feature>
<feature type="compositionally biased region" description="Polar residues" evidence="1">
    <location>
        <begin position="131"/>
        <end position="147"/>
    </location>
</feature>
<name>A0A077ZNW9_STYLE</name>
<dbReference type="InParanoid" id="A0A077ZNW9"/>
<feature type="compositionally biased region" description="Polar residues" evidence="1">
    <location>
        <begin position="99"/>
        <end position="112"/>
    </location>
</feature>
<proteinExistence type="predicted"/>
<reference evidence="2 3" key="1">
    <citation type="submission" date="2014-06" db="EMBL/GenBank/DDBJ databases">
        <authorList>
            <person name="Swart Estienne"/>
        </authorList>
    </citation>
    <scope>NUCLEOTIDE SEQUENCE [LARGE SCALE GENOMIC DNA]</scope>
    <source>
        <strain evidence="2 3">130c</strain>
    </source>
</reference>
<feature type="compositionally biased region" description="Low complexity" evidence="1">
    <location>
        <begin position="233"/>
        <end position="247"/>
    </location>
</feature>
<keyword evidence="3" id="KW-1185">Reference proteome</keyword>
<dbReference type="AlphaFoldDB" id="A0A077ZNW9"/>
<feature type="region of interest" description="Disordered" evidence="1">
    <location>
        <begin position="1"/>
        <end position="22"/>
    </location>
</feature>
<evidence type="ECO:0000256" key="1">
    <source>
        <dbReference type="SAM" id="MobiDB-lite"/>
    </source>
</evidence>
<organism evidence="2 3">
    <name type="scientific">Stylonychia lemnae</name>
    <name type="common">Ciliate</name>
    <dbReference type="NCBI Taxonomy" id="5949"/>
    <lineage>
        <taxon>Eukaryota</taxon>
        <taxon>Sar</taxon>
        <taxon>Alveolata</taxon>
        <taxon>Ciliophora</taxon>
        <taxon>Intramacronucleata</taxon>
        <taxon>Spirotrichea</taxon>
        <taxon>Stichotrichia</taxon>
        <taxon>Sporadotrichida</taxon>
        <taxon>Oxytrichidae</taxon>
        <taxon>Stylonychinae</taxon>
        <taxon>Stylonychia</taxon>
    </lineage>
</organism>
<dbReference type="Proteomes" id="UP000039865">
    <property type="component" value="Unassembled WGS sequence"/>
</dbReference>
<accession>A0A077ZNW9</accession>
<evidence type="ECO:0000313" key="2">
    <source>
        <dbReference type="EMBL" id="CDW71080.1"/>
    </source>
</evidence>
<protein>
    <submittedName>
        <fullName evidence="2">Uncharacterized protein</fullName>
    </submittedName>
</protein>
<feature type="compositionally biased region" description="Low complexity" evidence="1">
    <location>
        <begin position="113"/>
        <end position="130"/>
    </location>
</feature>
<evidence type="ECO:0000313" key="3">
    <source>
        <dbReference type="Proteomes" id="UP000039865"/>
    </source>
</evidence>
<sequence>MKIDLDKSLNQPGQEYNDNLYDMTPNRNANSLIKIREILSYFDKQDKKLSRRLSRFNNHFNTNNSTGHNQSKMTAGSRLNDFARNNNNLSINHNDSIGYENTGQNKSQGSQMSFINTSNRNNVNSSTIRSGNQNRSKRNLQSINKSVQEPRGVRIKNLMEQKRLTNIPNLSQPLTQQQQRYRSNTLANGNIKQTPKFNEINAYPKLNKALNFDQDAQGKIEYKAYIDDQGLDSPSNRIKNRSNNSNERSAKSLLGSSLMQSEYLYNISLERKKQLKVANDIQQREKSAFIMERKQKLNVVYERNRQLIKGIPSTVASDAIKNNFLKMRRNLMIRTIQAEIMKKKMVDWTMPKLIEIAKKEDRAKTAAQAAKAKILNNINNTVGGGPLGLGLNGKFSSIEPQILNFQSEKKNVAFQDEIKELNI</sequence>
<dbReference type="EMBL" id="CCKQ01000022">
    <property type="protein sequence ID" value="CDW71080.1"/>
    <property type="molecule type" value="Genomic_DNA"/>
</dbReference>
<gene>
    <name evidence="2" type="primary">Contig15447.g16461</name>
    <name evidence="2" type="ORF">STYLEM_19</name>
</gene>
<feature type="compositionally biased region" description="Polar residues" evidence="1">
    <location>
        <begin position="8"/>
        <end position="17"/>
    </location>
</feature>